<proteinExistence type="predicted"/>
<accession>A0A5B7IHC2</accession>
<organism evidence="1 2">
    <name type="scientific">Portunus trituberculatus</name>
    <name type="common">Swimming crab</name>
    <name type="synonym">Neptunus trituberculatus</name>
    <dbReference type="NCBI Taxonomy" id="210409"/>
    <lineage>
        <taxon>Eukaryota</taxon>
        <taxon>Metazoa</taxon>
        <taxon>Ecdysozoa</taxon>
        <taxon>Arthropoda</taxon>
        <taxon>Crustacea</taxon>
        <taxon>Multicrustacea</taxon>
        <taxon>Malacostraca</taxon>
        <taxon>Eumalacostraca</taxon>
        <taxon>Eucarida</taxon>
        <taxon>Decapoda</taxon>
        <taxon>Pleocyemata</taxon>
        <taxon>Brachyura</taxon>
        <taxon>Eubrachyura</taxon>
        <taxon>Portunoidea</taxon>
        <taxon>Portunidae</taxon>
        <taxon>Portuninae</taxon>
        <taxon>Portunus</taxon>
    </lineage>
</organism>
<protein>
    <submittedName>
        <fullName evidence="1">Uncharacterized protein</fullName>
    </submittedName>
</protein>
<dbReference type="AlphaFoldDB" id="A0A5B7IHC2"/>
<dbReference type="EMBL" id="VSRR010063781">
    <property type="protein sequence ID" value="MPC83880.1"/>
    <property type="molecule type" value="Genomic_DNA"/>
</dbReference>
<sequence length="86" mass="9549">MCTYKYNGPPNTELGIQLTRHRHTPRIVGNLWPPSTPGMADVARRKIRGRGGRDIPLSHCCHVSGRSYWKGGDCDGGGGDVRVRYE</sequence>
<gene>
    <name evidence="1" type="ORF">E2C01_078601</name>
</gene>
<keyword evidence="2" id="KW-1185">Reference proteome</keyword>
<evidence type="ECO:0000313" key="2">
    <source>
        <dbReference type="Proteomes" id="UP000324222"/>
    </source>
</evidence>
<dbReference type="Proteomes" id="UP000324222">
    <property type="component" value="Unassembled WGS sequence"/>
</dbReference>
<name>A0A5B7IHC2_PORTR</name>
<comment type="caution">
    <text evidence="1">The sequence shown here is derived from an EMBL/GenBank/DDBJ whole genome shotgun (WGS) entry which is preliminary data.</text>
</comment>
<reference evidence="1 2" key="1">
    <citation type="submission" date="2019-05" db="EMBL/GenBank/DDBJ databases">
        <title>Another draft genome of Portunus trituberculatus and its Hox gene families provides insights of decapod evolution.</title>
        <authorList>
            <person name="Jeong J.-H."/>
            <person name="Song I."/>
            <person name="Kim S."/>
            <person name="Choi T."/>
            <person name="Kim D."/>
            <person name="Ryu S."/>
            <person name="Kim W."/>
        </authorList>
    </citation>
    <scope>NUCLEOTIDE SEQUENCE [LARGE SCALE GENOMIC DNA]</scope>
    <source>
        <tissue evidence="1">Muscle</tissue>
    </source>
</reference>
<evidence type="ECO:0000313" key="1">
    <source>
        <dbReference type="EMBL" id="MPC83880.1"/>
    </source>
</evidence>